<evidence type="ECO:0000259" key="14">
    <source>
        <dbReference type="Pfam" id="PF17042"/>
    </source>
</evidence>
<feature type="domain" description="Four-carbon acid sugar kinase nucleotide binding" evidence="14">
    <location>
        <begin position="245"/>
        <end position="394"/>
    </location>
</feature>
<feature type="domain" description="Four-carbon acid sugar kinase N-terminal" evidence="13">
    <location>
        <begin position="3"/>
        <end position="221"/>
    </location>
</feature>
<reference evidence="16" key="1">
    <citation type="journal article" date="2019" name="Int. J. Syst. Evol. Microbiol.">
        <title>The Global Catalogue of Microorganisms (GCM) 10K type strain sequencing project: providing services to taxonomists for standard genome sequencing and annotation.</title>
        <authorList>
            <consortium name="The Broad Institute Genomics Platform"/>
            <consortium name="The Broad Institute Genome Sequencing Center for Infectious Disease"/>
            <person name="Wu L."/>
            <person name="Ma J."/>
        </authorList>
    </citation>
    <scope>NUCLEOTIDE SEQUENCE [LARGE SCALE GENOMIC DNA]</scope>
    <source>
        <strain evidence="16">NBRC 102122</strain>
    </source>
</reference>
<comment type="catalytic activity">
    <reaction evidence="8">
        <text>3-dehydro-D-erythronate + ATP = 3-dehydro-4-O-phospho-D-erythronate + ADP + H(+)</text>
        <dbReference type="Rhea" id="RHEA:52556"/>
        <dbReference type="ChEBI" id="CHEBI:15378"/>
        <dbReference type="ChEBI" id="CHEBI:30616"/>
        <dbReference type="ChEBI" id="CHEBI:57958"/>
        <dbReference type="ChEBI" id="CHEBI:136593"/>
        <dbReference type="ChEBI" id="CHEBI:456216"/>
        <dbReference type="EC" id="2.7.1.217"/>
    </reaction>
</comment>
<comment type="caution">
    <text evidence="15">The sequence shown here is derived from an EMBL/GenBank/DDBJ whole genome shotgun (WGS) entry which is preliminary data.</text>
</comment>
<keyword evidence="6" id="KW-0119">Carbohydrate metabolism</keyword>
<gene>
    <name evidence="15" type="ORF">GCM10007923_41290</name>
</gene>
<comment type="catalytic activity">
    <reaction evidence="7">
        <text>3-dehydro-L-erythronate + ATP = 3-dehydro-4-O-phospho-L-erythronate + ADP + H(+)</text>
        <dbReference type="Rhea" id="RHEA:52552"/>
        <dbReference type="ChEBI" id="CHEBI:15378"/>
        <dbReference type="ChEBI" id="CHEBI:30616"/>
        <dbReference type="ChEBI" id="CHEBI:136592"/>
        <dbReference type="ChEBI" id="CHEBI:136670"/>
        <dbReference type="ChEBI" id="CHEBI:456216"/>
        <dbReference type="EC" id="2.7.1.217"/>
    </reaction>
</comment>
<evidence type="ECO:0000256" key="5">
    <source>
        <dbReference type="ARBA" id="ARBA00022840"/>
    </source>
</evidence>
<dbReference type="Pfam" id="PF17042">
    <property type="entry name" value="NBD_C"/>
    <property type="match status" value="1"/>
</dbReference>
<keyword evidence="4 15" id="KW-0418">Kinase</keyword>
<keyword evidence="2" id="KW-0808">Transferase</keyword>
<evidence type="ECO:0000313" key="16">
    <source>
        <dbReference type="Proteomes" id="UP001156702"/>
    </source>
</evidence>
<evidence type="ECO:0000256" key="11">
    <source>
        <dbReference type="ARBA" id="ARBA00039461"/>
    </source>
</evidence>
<evidence type="ECO:0000256" key="12">
    <source>
        <dbReference type="ARBA" id="ARBA00041377"/>
    </source>
</evidence>
<keyword evidence="5" id="KW-0067">ATP-binding</keyword>
<evidence type="ECO:0000259" key="13">
    <source>
        <dbReference type="Pfam" id="PF07005"/>
    </source>
</evidence>
<dbReference type="SUPFAM" id="SSF142764">
    <property type="entry name" value="YgbK-like"/>
    <property type="match status" value="1"/>
</dbReference>
<dbReference type="InterPro" id="IPR010737">
    <property type="entry name" value="4-carb_acid_sugar_kinase_N"/>
</dbReference>
<dbReference type="EC" id="2.7.1.217" evidence="10"/>
<organism evidence="15 16">
    <name type="scientific">Shinella yambaruensis</name>
    <dbReference type="NCBI Taxonomy" id="415996"/>
    <lineage>
        <taxon>Bacteria</taxon>
        <taxon>Pseudomonadati</taxon>
        <taxon>Pseudomonadota</taxon>
        <taxon>Alphaproteobacteria</taxon>
        <taxon>Hyphomicrobiales</taxon>
        <taxon>Rhizobiaceae</taxon>
        <taxon>Shinella</taxon>
    </lineage>
</organism>
<dbReference type="Proteomes" id="UP001156702">
    <property type="component" value="Unassembled WGS sequence"/>
</dbReference>
<dbReference type="Gene3D" id="3.40.980.20">
    <property type="entry name" value="Four-carbon acid sugar kinase, nucleotide binding domain"/>
    <property type="match status" value="1"/>
</dbReference>
<dbReference type="EMBL" id="BSOP01000034">
    <property type="protein sequence ID" value="GLR52914.1"/>
    <property type="molecule type" value="Genomic_DNA"/>
</dbReference>
<dbReference type="InterPro" id="IPR042213">
    <property type="entry name" value="NBD_C_sf"/>
</dbReference>
<evidence type="ECO:0000256" key="8">
    <source>
        <dbReference type="ARBA" id="ARBA00036346"/>
    </source>
</evidence>
<proteinExistence type="inferred from homology"/>
<comment type="function">
    <text evidence="9">Catalyzes the ATP-dependent phosphorylation of 3-oxo-tetronate to 3-oxo-tetronate 4-phosphate.</text>
</comment>
<evidence type="ECO:0000256" key="2">
    <source>
        <dbReference type="ARBA" id="ARBA00022679"/>
    </source>
</evidence>
<evidence type="ECO:0000256" key="1">
    <source>
        <dbReference type="ARBA" id="ARBA00005715"/>
    </source>
</evidence>
<accession>A0ABQ5ZQD5</accession>
<evidence type="ECO:0000256" key="6">
    <source>
        <dbReference type="ARBA" id="ARBA00023277"/>
    </source>
</evidence>
<dbReference type="Pfam" id="PF07005">
    <property type="entry name" value="SBD_N"/>
    <property type="match status" value="1"/>
</dbReference>
<evidence type="ECO:0000256" key="3">
    <source>
        <dbReference type="ARBA" id="ARBA00022741"/>
    </source>
</evidence>
<evidence type="ECO:0000256" key="10">
    <source>
        <dbReference type="ARBA" id="ARBA00039095"/>
    </source>
</evidence>
<dbReference type="InterPro" id="IPR031475">
    <property type="entry name" value="NBD_C"/>
</dbReference>
<dbReference type="NCBIfam" id="NF043035">
    <property type="entry name" value="OxoTetrKin"/>
    <property type="match status" value="1"/>
</dbReference>
<dbReference type="InterPro" id="IPR050007">
    <property type="entry name" value="OtnK"/>
</dbReference>
<evidence type="ECO:0000256" key="7">
    <source>
        <dbReference type="ARBA" id="ARBA00035898"/>
    </source>
</evidence>
<keyword evidence="3" id="KW-0547">Nucleotide-binding</keyword>
<protein>
    <recommendedName>
        <fullName evidence="11">3-oxo-tetronate kinase</fullName>
        <ecNumber evidence="10">2.7.1.217</ecNumber>
    </recommendedName>
    <alternativeName>
        <fullName evidence="12">3-dehydrotetronate 4-kinase</fullName>
    </alternativeName>
</protein>
<dbReference type="RefSeq" id="WP_244769445.1">
    <property type="nucleotide sequence ID" value="NZ_BSOP01000034.1"/>
</dbReference>
<comment type="similarity">
    <text evidence="1">Belongs to the four-carbon acid sugar kinase family.</text>
</comment>
<dbReference type="Gene3D" id="3.40.50.10840">
    <property type="entry name" value="Putative sugar-binding, N-terminal domain"/>
    <property type="match status" value="1"/>
</dbReference>
<sequence>MLIGAIGDDFTGSADLANMIAQAGLATRLYAGPLPASATDEAAAIVALKTRSVPVAEAVAASRAAVDWLLKQGAERILFKYCSTFDSTPEGNIGPVAEALADDLGADRVLFVPSFPTTGRTVYQGHLFVGDRLLSESPLAQHPLTPMTDPDLRRWLARQTSQTVGHLPLAVLRAENAAAALAEADARFIIADAIDDGDIDRLGRLVLDARLVTGGSAIGSGLARALGAEGMARGRWTGVDGRAVLMAGSCSAATLGQIAAYDGPQRRLSVIEALSADDTFIETLAAWVLQQDRPPLIAASSPADEVTAAQETYGRERVATAIENTFARLAAALRQHGVLRFVVAGGETSGAVATGLGITSFEVGPQIAPGVPALTAGPLRVALKSGNFGGRDFFHRALEVLEGR</sequence>
<dbReference type="InterPro" id="IPR037051">
    <property type="entry name" value="4-carb_acid_sugar_kinase_N_sf"/>
</dbReference>
<keyword evidence="16" id="KW-1185">Reference proteome</keyword>
<name>A0ABQ5ZQD5_9HYPH</name>
<evidence type="ECO:0000256" key="4">
    <source>
        <dbReference type="ARBA" id="ARBA00022777"/>
    </source>
</evidence>
<evidence type="ECO:0000313" key="15">
    <source>
        <dbReference type="EMBL" id="GLR52914.1"/>
    </source>
</evidence>
<dbReference type="GO" id="GO:0016301">
    <property type="term" value="F:kinase activity"/>
    <property type="evidence" value="ECO:0007669"/>
    <property type="project" value="UniProtKB-KW"/>
</dbReference>
<evidence type="ECO:0000256" key="9">
    <source>
        <dbReference type="ARBA" id="ARBA00037335"/>
    </source>
</evidence>